<keyword evidence="2" id="KW-1185">Reference proteome</keyword>
<protein>
    <recommendedName>
        <fullName evidence="3">Tryptophan synthase subunit beta like protein</fullName>
    </recommendedName>
</protein>
<evidence type="ECO:0000313" key="1">
    <source>
        <dbReference type="EMBL" id="MDR7306313.1"/>
    </source>
</evidence>
<name>A0ABU1ZLA0_9BURK</name>
<proteinExistence type="predicted"/>
<reference evidence="1 2" key="1">
    <citation type="submission" date="2023-07" db="EMBL/GenBank/DDBJ databases">
        <title>Sorghum-associated microbial communities from plants grown in Nebraska, USA.</title>
        <authorList>
            <person name="Schachtman D."/>
        </authorList>
    </citation>
    <scope>NUCLEOTIDE SEQUENCE [LARGE SCALE GENOMIC DNA]</scope>
    <source>
        <strain evidence="1 2">BE308</strain>
    </source>
</reference>
<comment type="caution">
    <text evidence="1">The sequence shown here is derived from an EMBL/GenBank/DDBJ whole genome shotgun (WGS) entry which is preliminary data.</text>
</comment>
<evidence type="ECO:0008006" key="3">
    <source>
        <dbReference type="Google" id="ProtNLM"/>
    </source>
</evidence>
<organism evidence="1 2">
    <name type="scientific">Rhodoferax saidenbachensis</name>
    <dbReference type="NCBI Taxonomy" id="1484693"/>
    <lineage>
        <taxon>Bacteria</taxon>
        <taxon>Pseudomonadati</taxon>
        <taxon>Pseudomonadota</taxon>
        <taxon>Betaproteobacteria</taxon>
        <taxon>Burkholderiales</taxon>
        <taxon>Comamonadaceae</taxon>
        <taxon>Rhodoferax</taxon>
    </lineage>
</organism>
<dbReference type="RefSeq" id="WP_310341186.1">
    <property type="nucleotide sequence ID" value="NZ_JAVDXO010000002.1"/>
</dbReference>
<accession>A0ABU1ZLA0</accession>
<dbReference type="Proteomes" id="UP001268089">
    <property type="component" value="Unassembled WGS sequence"/>
</dbReference>
<dbReference type="EMBL" id="JAVDXO010000002">
    <property type="protein sequence ID" value="MDR7306313.1"/>
    <property type="molecule type" value="Genomic_DNA"/>
</dbReference>
<evidence type="ECO:0000313" key="2">
    <source>
        <dbReference type="Proteomes" id="UP001268089"/>
    </source>
</evidence>
<gene>
    <name evidence="1" type="ORF">J2X15_001591</name>
</gene>
<sequence>MFHVLRNADGSIASLSRQERAGGEFLDDTHPDIVGFMGARSTEPGFDAADAEFVRVLEDLIDTLIMKNVIRHTDLPAAAQRKLTLRKGLRNRMQGALNLLGGDDRLL</sequence>